<dbReference type="STRING" id="369401.SAMN05428642_101355"/>
<name>A0A1K2IB99_9FLAO</name>
<gene>
    <name evidence="2" type="ORF">SAMN05428642_101355</name>
</gene>
<sequence>MENTNYIKHLNTFFVLISKDFRLNPTHISLYMALFYLWNINFFRNEFYINRDDVMKLSKIGSRTTYHRCIKELNHWSYLEYLPSHNAFHGSKIRMFNFCTSHGQALDSSQIKICASDGQALVSINKPLQTLTNQKNINKPEILKKSTVQNSKKNNIPQAVDQYQDNLKTNSDKNYDEPL</sequence>
<keyword evidence="3" id="KW-1185">Reference proteome</keyword>
<feature type="compositionally biased region" description="Polar residues" evidence="1">
    <location>
        <begin position="146"/>
        <end position="169"/>
    </location>
</feature>
<feature type="region of interest" description="Disordered" evidence="1">
    <location>
        <begin position="146"/>
        <end position="179"/>
    </location>
</feature>
<dbReference type="EMBL" id="FPKV01000001">
    <property type="protein sequence ID" value="SFZ89518.1"/>
    <property type="molecule type" value="Genomic_DNA"/>
</dbReference>
<dbReference type="Proteomes" id="UP000182544">
    <property type="component" value="Unassembled WGS sequence"/>
</dbReference>
<feature type="compositionally biased region" description="Basic and acidic residues" evidence="1">
    <location>
        <begin position="170"/>
        <end position="179"/>
    </location>
</feature>
<evidence type="ECO:0000256" key="1">
    <source>
        <dbReference type="SAM" id="MobiDB-lite"/>
    </source>
</evidence>
<accession>A0A1K2IB99</accession>
<evidence type="ECO:0000313" key="2">
    <source>
        <dbReference type="EMBL" id="SFZ89518.1"/>
    </source>
</evidence>
<dbReference type="AlphaFoldDB" id="A0A1K2IB99"/>
<protein>
    <submittedName>
        <fullName evidence="2">Uncharacterized protein</fullName>
    </submittedName>
</protein>
<evidence type="ECO:0000313" key="3">
    <source>
        <dbReference type="Proteomes" id="UP000182544"/>
    </source>
</evidence>
<dbReference type="OrthoDB" id="1442826at2"/>
<proteinExistence type="predicted"/>
<reference evidence="2 3" key="1">
    <citation type="submission" date="2016-10" db="EMBL/GenBank/DDBJ databases">
        <authorList>
            <person name="de Groot N.N."/>
        </authorList>
    </citation>
    <scope>NUCLEOTIDE SEQUENCE [LARGE SCALE GENOMIC DNA]</scope>
    <source>
        <strain evidence="2 3">DSM 18180</strain>
    </source>
</reference>
<organism evidence="2 3">
    <name type="scientific">Flaviramulus basaltis</name>
    <dbReference type="NCBI Taxonomy" id="369401"/>
    <lineage>
        <taxon>Bacteria</taxon>
        <taxon>Pseudomonadati</taxon>
        <taxon>Bacteroidota</taxon>
        <taxon>Flavobacteriia</taxon>
        <taxon>Flavobacteriales</taxon>
        <taxon>Flavobacteriaceae</taxon>
        <taxon>Flaviramulus</taxon>
    </lineage>
</organism>